<organism evidence="1 2">
    <name type="scientific">Breznakiella homolactica</name>
    <dbReference type="NCBI Taxonomy" id="2798577"/>
    <lineage>
        <taxon>Bacteria</taxon>
        <taxon>Pseudomonadati</taxon>
        <taxon>Spirochaetota</taxon>
        <taxon>Spirochaetia</taxon>
        <taxon>Spirochaetales</taxon>
        <taxon>Breznakiellaceae</taxon>
        <taxon>Breznakiella</taxon>
    </lineage>
</organism>
<accession>A0A7T8BAK9</accession>
<name>A0A7T8BAK9_9SPIR</name>
<keyword evidence="2" id="KW-1185">Reference proteome</keyword>
<reference evidence="1" key="1">
    <citation type="submission" date="2021-01" db="EMBL/GenBank/DDBJ databases">
        <title>Description of Breznakiella homolactica.</title>
        <authorList>
            <person name="Song Y."/>
            <person name="Brune A."/>
        </authorList>
    </citation>
    <scope>NUCLEOTIDE SEQUENCE</scope>
    <source>
        <strain evidence="1">RmG30</strain>
    </source>
</reference>
<gene>
    <name evidence="1" type="ORF">JFL75_07765</name>
</gene>
<dbReference type="Proteomes" id="UP000595917">
    <property type="component" value="Chromosome"/>
</dbReference>
<dbReference type="EMBL" id="CP067089">
    <property type="protein sequence ID" value="QQO10804.1"/>
    <property type="molecule type" value="Genomic_DNA"/>
</dbReference>
<evidence type="ECO:0000313" key="2">
    <source>
        <dbReference type="Proteomes" id="UP000595917"/>
    </source>
</evidence>
<dbReference type="RefSeq" id="WP_215628109.1">
    <property type="nucleotide sequence ID" value="NZ_CP067089.2"/>
</dbReference>
<evidence type="ECO:0000313" key="1">
    <source>
        <dbReference type="EMBL" id="QQO10804.1"/>
    </source>
</evidence>
<protein>
    <submittedName>
        <fullName evidence="1">Uncharacterized protein</fullName>
    </submittedName>
</protein>
<dbReference type="KEGG" id="bhc:JFL75_07765"/>
<dbReference type="AlphaFoldDB" id="A0A7T8BAK9"/>
<proteinExistence type="predicted"/>
<sequence>MKRDPVLPLYAPLLAVLIVLPALGVPVFGAEITVPKLEFATRGAVKDDTFVLSSAASADIAIEGGGKYGVYLGFSFAAPNLEKAFAYGNVRITPVTAAPTADDYNALADRLNNQAVVALRVAKAAAREPFGAPLEVAYFLGEADSFCSGDDFPLFFGTPPMGTDFKGFMYFPEGIGGDITRQYDGIHKVRGTGLSAAVTYWEKIVPMAYFYQDIGTIDSATGLPDLGKYSGDLRVLVNAGPAKLEAFGGISFRPGEDTIYRGGFLAHLTAGEGAAFLIQCGIPGWEQGDTFSVDNLYFLIEPRLRFGMFAVYTTFFYHPLWYLQEKTPDEQGKADINLKFLYGDMVSRMFEFGLELTGGLHSGGIDSSYFMVSPFLSAATGGLRWDLKIRVKPLDYDTPKEMFDTFIGIRTAY</sequence>